<dbReference type="PANTHER" id="PTHR33371:SF4">
    <property type="entry name" value="INTERMEMBRANE PHOSPHOLIPID TRANSPORT SYSTEM BINDING PROTEIN MLAD"/>
    <property type="match status" value="1"/>
</dbReference>
<organism evidence="3 4">
    <name type="scientific">Panacibacter ginsenosidivorans</name>
    <dbReference type="NCBI Taxonomy" id="1813871"/>
    <lineage>
        <taxon>Bacteria</taxon>
        <taxon>Pseudomonadati</taxon>
        <taxon>Bacteroidota</taxon>
        <taxon>Chitinophagia</taxon>
        <taxon>Chitinophagales</taxon>
        <taxon>Chitinophagaceae</taxon>
        <taxon>Panacibacter</taxon>
    </lineage>
</organism>
<dbReference type="Pfam" id="PF02470">
    <property type="entry name" value="MlaD"/>
    <property type="match status" value="1"/>
</dbReference>
<evidence type="ECO:0000256" key="1">
    <source>
        <dbReference type="SAM" id="Phobius"/>
    </source>
</evidence>
<dbReference type="Proteomes" id="UP000321533">
    <property type="component" value="Chromosome"/>
</dbReference>
<proteinExistence type="predicted"/>
<dbReference type="OrthoDB" id="9769132at2"/>
<evidence type="ECO:0000259" key="2">
    <source>
        <dbReference type="Pfam" id="PF02470"/>
    </source>
</evidence>
<dbReference type="EMBL" id="CP042435">
    <property type="protein sequence ID" value="QEC68990.1"/>
    <property type="molecule type" value="Genomic_DNA"/>
</dbReference>
<protein>
    <submittedName>
        <fullName evidence="3">MCE family protein</fullName>
    </submittedName>
</protein>
<feature type="transmembrane region" description="Helical" evidence="1">
    <location>
        <begin position="9"/>
        <end position="27"/>
    </location>
</feature>
<dbReference type="InterPro" id="IPR003399">
    <property type="entry name" value="Mce/MlaD"/>
</dbReference>
<evidence type="ECO:0000313" key="4">
    <source>
        <dbReference type="Proteomes" id="UP000321533"/>
    </source>
</evidence>
<sequence>MKISNETKIGALTAIAITFLILGFNFLKGKSLFKTGTYLYAKYTDTKELKVSNAVYINGFQIGSVAGIDAADDNLTAVVVEIKLNGDYNIPDNSIAEINASLLGSPAVIIKSGSSTSYLKPNDTLMTRESAGLLGDISNKLSPVADQLQLTLKSLDSLLQNFNTMLDPNTKGNLQSVMANLNKATASIAISAVSLQSLLNNQSGALSHSLNNLDSFTKNLAGNNEKISSMLSNIDKTTENLSKADIDGAINSLKGAVEKLNNVMAKVNSTDGTIGALVNSKDMYNNLNSTVRSLNILMDDLRAHPKRYVNISVFGKKDKGDYLTEPLKDSTSSPEKK</sequence>
<keyword evidence="1" id="KW-0472">Membrane</keyword>
<dbReference type="InterPro" id="IPR052336">
    <property type="entry name" value="MlaD_Phospholipid_Transporter"/>
</dbReference>
<dbReference type="AlphaFoldDB" id="A0A5B8VBV4"/>
<dbReference type="KEGG" id="pgin:FRZ67_17365"/>
<keyword evidence="1" id="KW-0812">Transmembrane</keyword>
<reference evidence="3 4" key="1">
    <citation type="journal article" date="2016" name="Int. J. Syst. Evol. Microbiol.">
        <title>Panacibacter ginsenosidivorans gen. nov., sp. nov., with ginsenoside converting activity isolated from soil of a ginseng field.</title>
        <authorList>
            <person name="Siddiqi M.Z."/>
            <person name="Muhammad Shafi S."/>
            <person name="Choi K.D."/>
            <person name="Im W.T."/>
        </authorList>
    </citation>
    <scope>NUCLEOTIDE SEQUENCE [LARGE SCALE GENOMIC DNA]</scope>
    <source>
        <strain evidence="3 4">Gsoil1550</strain>
    </source>
</reference>
<keyword evidence="1" id="KW-1133">Transmembrane helix</keyword>
<accession>A0A5B8VBV4</accession>
<gene>
    <name evidence="3" type="ORF">FRZ67_17365</name>
</gene>
<evidence type="ECO:0000313" key="3">
    <source>
        <dbReference type="EMBL" id="QEC68990.1"/>
    </source>
</evidence>
<dbReference type="PANTHER" id="PTHR33371">
    <property type="entry name" value="INTERMEMBRANE PHOSPHOLIPID TRANSPORT SYSTEM BINDING PROTEIN MLAD-RELATED"/>
    <property type="match status" value="1"/>
</dbReference>
<keyword evidence="4" id="KW-1185">Reference proteome</keyword>
<feature type="domain" description="Mce/MlaD" evidence="2">
    <location>
        <begin position="36"/>
        <end position="105"/>
    </location>
</feature>
<name>A0A5B8VBV4_9BACT</name>
<dbReference type="RefSeq" id="WP_147191590.1">
    <property type="nucleotide sequence ID" value="NZ_CP042435.1"/>
</dbReference>